<feature type="compositionally biased region" description="Polar residues" evidence="1">
    <location>
        <begin position="127"/>
        <end position="136"/>
    </location>
</feature>
<feature type="region of interest" description="Disordered" evidence="1">
    <location>
        <begin position="103"/>
        <end position="143"/>
    </location>
</feature>
<evidence type="ECO:0000256" key="1">
    <source>
        <dbReference type="SAM" id="MobiDB-lite"/>
    </source>
</evidence>
<keyword evidence="3" id="KW-1185">Reference proteome</keyword>
<reference evidence="2 3" key="1">
    <citation type="journal article" date="2021" name="Elife">
        <title>Chloroplast acquisition without the gene transfer in kleptoplastic sea slugs, Plakobranchus ocellatus.</title>
        <authorList>
            <person name="Maeda T."/>
            <person name="Takahashi S."/>
            <person name="Yoshida T."/>
            <person name="Shimamura S."/>
            <person name="Takaki Y."/>
            <person name="Nagai Y."/>
            <person name="Toyoda A."/>
            <person name="Suzuki Y."/>
            <person name="Arimoto A."/>
            <person name="Ishii H."/>
            <person name="Satoh N."/>
            <person name="Nishiyama T."/>
            <person name="Hasebe M."/>
            <person name="Maruyama T."/>
            <person name="Minagawa J."/>
            <person name="Obokata J."/>
            <person name="Shigenobu S."/>
        </authorList>
    </citation>
    <scope>NUCLEOTIDE SEQUENCE [LARGE SCALE GENOMIC DNA]</scope>
</reference>
<accession>A0AAV4B3Q8</accession>
<name>A0AAV4B3Q8_9GAST</name>
<proteinExistence type="predicted"/>
<gene>
    <name evidence="2" type="ORF">PoB_004024800</name>
</gene>
<protein>
    <submittedName>
        <fullName evidence="2">Uncharacterized protein</fullName>
    </submittedName>
</protein>
<evidence type="ECO:0000313" key="2">
    <source>
        <dbReference type="EMBL" id="GFO13743.1"/>
    </source>
</evidence>
<dbReference type="EMBL" id="BLXT01004499">
    <property type="protein sequence ID" value="GFO13743.1"/>
    <property type="molecule type" value="Genomic_DNA"/>
</dbReference>
<feature type="compositionally biased region" description="Basic and acidic residues" evidence="1">
    <location>
        <begin position="111"/>
        <end position="120"/>
    </location>
</feature>
<organism evidence="2 3">
    <name type="scientific">Plakobranchus ocellatus</name>
    <dbReference type="NCBI Taxonomy" id="259542"/>
    <lineage>
        <taxon>Eukaryota</taxon>
        <taxon>Metazoa</taxon>
        <taxon>Spiralia</taxon>
        <taxon>Lophotrochozoa</taxon>
        <taxon>Mollusca</taxon>
        <taxon>Gastropoda</taxon>
        <taxon>Heterobranchia</taxon>
        <taxon>Euthyneura</taxon>
        <taxon>Panpulmonata</taxon>
        <taxon>Sacoglossa</taxon>
        <taxon>Placobranchoidea</taxon>
        <taxon>Plakobranchidae</taxon>
        <taxon>Plakobranchus</taxon>
    </lineage>
</organism>
<comment type="caution">
    <text evidence="2">The sequence shown here is derived from an EMBL/GenBank/DDBJ whole genome shotgun (WGS) entry which is preliminary data.</text>
</comment>
<sequence>MVCLRFYTIGVSRTVTCNITTLATSNTYSSRFLTPVLPLALKAAHWEPNIQSAIESQVPRMYSIRRLHTVQHQDNKLAKGDTLISVRRSSALLLLTTEIAPPAASVQGSSPRRDMGRGHGEVFLNSAPGSTPNQWDQFKPLKY</sequence>
<dbReference type="AlphaFoldDB" id="A0AAV4B3Q8"/>
<dbReference type="Proteomes" id="UP000735302">
    <property type="component" value="Unassembled WGS sequence"/>
</dbReference>
<evidence type="ECO:0000313" key="3">
    <source>
        <dbReference type="Proteomes" id="UP000735302"/>
    </source>
</evidence>